<organism evidence="1 2">
    <name type="scientific">Paraburkholderia strydomiana</name>
    <dbReference type="NCBI Taxonomy" id="1245417"/>
    <lineage>
        <taxon>Bacteria</taxon>
        <taxon>Pseudomonadati</taxon>
        <taxon>Pseudomonadota</taxon>
        <taxon>Betaproteobacteria</taxon>
        <taxon>Burkholderiales</taxon>
        <taxon>Burkholderiaceae</taxon>
        <taxon>Paraburkholderia</taxon>
    </lineage>
</organism>
<dbReference type="EMBL" id="JAQQCL010000005">
    <property type="protein sequence ID" value="MFM0716601.1"/>
    <property type="molecule type" value="Genomic_DNA"/>
</dbReference>
<name>A0ABW9EC48_9BURK</name>
<accession>A0ABW9EC48</accession>
<keyword evidence="2" id="KW-1185">Reference proteome</keyword>
<comment type="caution">
    <text evidence="1">The sequence shown here is derived from an EMBL/GenBank/DDBJ whole genome shotgun (WGS) entry which is preliminary data.</text>
</comment>
<dbReference type="RefSeq" id="WP_408140315.1">
    <property type="nucleotide sequence ID" value="NZ_JAQQCJ010000001.1"/>
</dbReference>
<evidence type="ECO:0000313" key="1">
    <source>
        <dbReference type="EMBL" id="MFM0716601.1"/>
    </source>
</evidence>
<evidence type="ECO:0000313" key="2">
    <source>
        <dbReference type="Proteomes" id="UP001629392"/>
    </source>
</evidence>
<reference evidence="1 2" key="1">
    <citation type="journal article" date="2024" name="Chem. Sci.">
        <title>Discovery of megapolipeptins by genome mining of a Burkholderiales bacteria collection.</title>
        <authorList>
            <person name="Paulo B.S."/>
            <person name="Recchia M.J.J."/>
            <person name="Lee S."/>
            <person name="Fergusson C.H."/>
            <person name="Romanowski S.B."/>
            <person name="Hernandez A."/>
            <person name="Krull N."/>
            <person name="Liu D.Y."/>
            <person name="Cavanagh H."/>
            <person name="Bos A."/>
            <person name="Gray C.A."/>
            <person name="Murphy B.T."/>
            <person name="Linington R.G."/>
            <person name="Eustaquio A.S."/>
        </authorList>
    </citation>
    <scope>NUCLEOTIDE SEQUENCE [LARGE SCALE GENOMIC DNA]</scope>
    <source>
        <strain evidence="1 2">RL17-350-BIC-E</strain>
    </source>
</reference>
<dbReference type="Proteomes" id="UP001629392">
    <property type="component" value="Unassembled WGS sequence"/>
</dbReference>
<proteinExistence type="predicted"/>
<sequence>MTDNNELAARPKYVPESLRTLAEYLERALDSATSIVMMRPTDGVCIVYLGDPAGLREDLKQIATIATSLANSMLESTVSGVNELQINDQIYRFARSFTQIDEMAAVVFSMA</sequence>
<evidence type="ECO:0008006" key="3">
    <source>
        <dbReference type="Google" id="ProtNLM"/>
    </source>
</evidence>
<protein>
    <recommendedName>
        <fullName evidence="3">Roadblock/LAMTOR2 domain-containing protein</fullName>
    </recommendedName>
</protein>
<gene>
    <name evidence="1" type="ORF">PQQ73_09690</name>
</gene>